<accession>A0A0P0YZT6</accession>
<reference evidence="1" key="1">
    <citation type="journal article" date="2015" name="Proc. Natl. Acad. Sci. U.S.A.">
        <title>Bacterial clade with the ribosomal RNA operon on a small plasmid rather than the chromosome.</title>
        <authorList>
            <person name="Anda M."/>
            <person name="Ohtsubo Y."/>
            <person name="Okubo T."/>
            <person name="Sugawara M."/>
            <person name="Nagata Y."/>
            <person name="Tsuda M."/>
            <person name="Minamisawa K."/>
            <person name="Mitsui H."/>
        </authorList>
    </citation>
    <scope>NUCLEOTIDE SEQUENCE</scope>
    <source>
        <strain evidence="1">DSM 14790</strain>
    </source>
</reference>
<dbReference type="AlphaFoldDB" id="A0A0P0YZT6"/>
<protein>
    <submittedName>
        <fullName evidence="1">Hydrophobe/amphiphile efflux-1 HAE1 family protein</fullName>
    </submittedName>
</protein>
<name>A0A0P0YZT6_9HYPH</name>
<sequence>MIRVCAQLLEMTLAPQSPEHQHILDRIQTGADALNRALEDAAAAGLRIDLRLTDAPVRVVAALATHEEGRRPCDLNSANDG</sequence>
<dbReference type="EMBL" id="LC066374">
    <property type="protein sequence ID" value="BAT27077.1"/>
    <property type="molecule type" value="Genomic_DNA"/>
</dbReference>
<organism evidence="1">
    <name type="scientific">Aurantimonas coralicida</name>
    <dbReference type="NCBI Taxonomy" id="182270"/>
    <lineage>
        <taxon>Bacteria</taxon>
        <taxon>Pseudomonadati</taxon>
        <taxon>Pseudomonadota</taxon>
        <taxon>Alphaproteobacteria</taxon>
        <taxon>Hyphomicrobiales</taxon>
        <taxon>Aurantimonadaceae</taxon>
        <taxon>Aurantimonas</taxon>
    </lineage>
</organism>
<evidence type="ECO:0000313" key="1">
    <source>
        <dbReference type="EMBL" id="BAT27077.1"/>
    </source>
</evidence>
<proteinExistence type="predicted"/>